<dbReference type="InterPro" id="IPR044817">
    <property type="entry name" value="SBP-like"/>
</dbReference>
<evidence type="ECO:0000313" key="12">
    <source>
        <dbReference type="EMBL" id="KAK6930808.1"/>
    </source>
</evidence>
<dbReference type="PANTHER" id="PTHR31251">
    <property type="entry name" value="SQUAMOSA PROMOTER-BINDING-LIKE PROTEIN 4"/>
    <property type="match status" value="1"/>
</dbReference>
<evidence type="ECO:0000313" key="13">
    <source>
        <dbReference type="Proteomes" id="UP001370490"/>
    </source>
</evidence>
<keyword evidence="5" id="KW-0805">Transcription regulation</keyword>
<dbReference type="FunFam" id="4.10.1100.10:FF:000001">
    <property type="entry name" value="Squamosa promoter-binding-like protein 14"/>
    <property type="match status" value="1"/>
</dbReference>
<evidence type="ECO:0000256" key="5">
    <source>
        <dbReference type="ARBA" id="ARBA00023015"/>
    </source>
</evidence>
<proteinExistence type="predicted"/>
<keyword evidence="8" id="KW-0539">Nucleus</keyword>
<organism evidence="12 13">
    <name type="scientific">Dillenia turbinata</name>
    <dbReference type="NCBI Taxonomy" id="194707"/>
    <lineage>
        <taxon>Eukaryota</taxon>
        <taxon>Viridiplantae</taxon>
        <taxon>Streptophyta</taxon>
        <taxon>Embryophyta</taxon>
        <taxon>Tracheophyta</taxon>
        <taxon>Spermatophyta</taxon>
        <taxon>Magnoliopsida</taxon>
        <taxon>eudicotyledons</taxon>
        <taxon>Gunneridae</taxon>
        <taxon>Pentapetalae</taxon>
        <taxon>Dilleniales</taxon>
        <taxon>Dilleniaceae</taxon>
        <taxon>Dillenia</taxon>
    </lineage>
</organism>
<evidence type="ECO:0000256" key="7">
    <source>
        <dbReference type="ARBA" id="ARBA00023163"/>
    </source>
</evidence>
<dbReference type="Pfam" id="PF03110">
    <property type="entry name" value="SBP"/>
    <property type="match status" value="1"/>
</dbReference>
<dbReference type="GO" id="GO:0008270">
    <property type="term" value="F:zinc ion binding"/>
    <property type="evidence" value="ECO:0007669"/>
    <property type="project" value="UniProtKB-KW"/>
</dbReference>
<evidence type="ECO:0000256" key="10">
    <source>
        <dbReference type="SAM" id="MobiDB-lite"/>
    </source>
</evidence>
<name>A0AAN8VN94_9MAGN</name>
<dbReference type="PANTHER" id="PTHR31251:SF74">
    <property type="entry name" value="SQUAMOSA PROMOTER-BINDING-LIKE PROTEIN 2"/>
    <property type="match status" value="1"/>
</dbReference>
<dbReference type="SUPFAM" id="SSF103612">
    <property type="entry name" value="SBT domain"/>
    <property type="match status" value="1"/>
</dbReference>
<evidence type="ECO:0000256" key="4">
    <source>
        <dbReference type="ARBA" id="ARBA00022833"/>
    </source>
</evidence>
<dbReference type="AlphaFoldDB" id="A0AAN8VN94"/>
<keyword evidence="13" id="KW-1185">Reference proteome</keyword>
<dbReference type="EMBL" id="JBAMMX010000011">
    <property type="protein sequence ID" value="KAK6930808.1"/>
    <property type="molecule type" value="Genomic_DNA"/>
</dbReference>
<evidence type="ECO:0000256" key="9">
    <source>
        <dbReference type="PROSITE-ProRule" id="PRU00470"/>
    </source>
</evidence>
<feature type="compositionally biased region" description="Low complexity" evidence="10">
    <location>
        <begin position="58"/>
        <end position="77"/>
    </location>
</feature>
<evidence type="ECO:0000259" key="11">
    <source>
        <dbReference type="PROSITE" id="PS51141"/>
    </source>
</evidence>
<evidence type="ECO:0000256" key="3">
    <source>
        <dbReference type="ARBA" id="ARBA00022771"/>
    </source>
</evidence>
<evidence type="ECO:0000256" key="1">
    <source>
        <dbReference type="ARBA" id="ARBA00004123"/>
    </source>
</evidence>
<gene>
    <name evidence="12" type="ORF">RJ641_002601</name>
</gene>
<keyword evidence="6" id="KW-0238">DNA-binding</keyword>
<dbReference type="Proteomes" id="UP001370490">
    <property type="component" value="Unassembled WGS sequence"/>
</dbReference>
<keyword evidence="4" id="KW-0862">Zinc</keyword>
<evidence type="ECO:0000256" key="6">
    <source>
        <dbReference type="ARBA" id="ARBA00023125"/>
    </source>
</evidence>
<feature type="domain" description="SBP-type" evidence="11">
    <location>
        <begin position="177"/>
        <end position="254"/>
    </location>
</feature>
<reference evidence="12 13" key="1">
    <citation type="submission" date="2023-12" db="EMBL/GenBank/DDBJ databases">
        <title>A high-quality genome assembly for Dillenia turbinata (Dilleniales).</title>
        <authorList>
            <person name="Chanderbali A."/>
        </authorList>
    </citation>
    <scope>NUCLEOTIDE SEQUENCE [LARGE SCALE GENOMIC DNA]</scope>
    <source>
        <strain evidence="12">LSX21</strain>
        <tissue evidence="12">Leaf</tissue>
    </source>
</reference>
<feature type="region of interest" description="Disordered" evidence="10">
    <location>
        <begin position="48"/>
        <end position="88"/>
    </location>
</feature>
<dbReference type="GO" id="GO:0005634">
    <property type="term" value="C:nucleus"/>
    <property type="evidence" value="ECO:0007669"/>
    <property type="project" value="UniProtKB-SubCell"/>
</dbReference>
<dbReference type="PROSITE" id="PS51141">
    <property type="entry name" value="ZF_SBP"/>
    <property type="match status" value="1"/>
</dbReference>
<evidence type="ECO:0000256" key="8">
    <source>
        <dbReference type="ARBA" id="ARBA00023242"/>
    </source>
</evidence>
<comment type="subcellular location">
    <subcellularLocation>
        <location evidence="1">Nucleus</location>
    </subcellularLocation>
</comment>
<accession>A0AAN8VN94</accession>
<dbReference type="InterPro" id="IPR004333">
    <property type="entry name" value="SBP_dom"/>
</dbReference>
<keyword evidence="2" id="KW-0479">Metal-binding</keyword>
<sequence>MDWNTKAPSQWDWENFVMVNTKSLEIPKKLQPTDWGFEGEGVVDTESLFSSGGGGVSGSDLGHGSPSKSSKSSSLDFSSKEGTKTSRFTCETPEDFTIHFNTRKGFDGAEPTKVSPTLGASVVSGEPLIGLKLGKRTYFEDVCVSTTNTKASPIPVNPAPSATNIKKSRPSCQNSHVPRCQVEGCNLDLSSAKDYHRKHRVCESHSKCPKVIVDGLERRFCQQCSRFHNVSEFDEKKRSCRRRLFDHNARRRKPPPEAIQINSMRLSSSFYGGRQQMSFAPVIHGRASPSSTWDSTCGSKLGQTKACFINFSRDEGLDREAHLASNKLVNAVTPNHDANNRLLPSKRTTAEVLNQGEPDLSELSQAYFSSLL</sequence>
<keyword evidence="3 9" id="KW-0863">Zinc-finger</keyword>
<comment type="caution">
    <text evidence="12">The sequence shown here is derived from an EMBL/GenBank/DDBJ whole genome shotgun (WGS) entry which is preliminary data.</text>
</comment>
<evidence type="ECO:0000256" key="2">
    <source>
        <dbReference type="ARBA" id="ARBA00022723"/>
    </source>
</evidence>
<dbReference type="InterPro" id="IPR036893">
    <property type="entry name" value="SBP_sf"/>
</dbReference>
<protein>
    <submittedName>
        <fullName evidence="12">SBP domain</fullName>
    </submittedName>
</protein>
<dbReference type="GO" id="GO:0003677">
    <property type="term" value="F:DNA binding"/>
    <property type="evidence" value="ECO:0007669"/>
    <property type="project" value="UniProtKB-KW"/>
</dbReference>
<keyword evidence="7" id="KW-0804">Transcription</keyword>
<dbReference type="Gene3D" id="4.10.1100.10">
    <property type="entry name" value="Transcription factor, SBP-box domain"/>
    <property type="match status" value="1"/>
</dbReference>